<evidence type="ECO:0000256" key="2">
    <source>
        <dbReference type="ARBA" id="ARBA00022670"/>
    </source>
</evidence>
<evidence type="ECO:0000259" key="7">
    <source>
        <dbReference type="PROSITE" id="PS50240"/>
    </source>
</evidence>
<dbReference type="PRINTS" id="PR00722">
    <property type="entry name" value="CHYMOTRYPSIN"/>
</dbReference>
<evidence type="ECO:0000256" key="4">
    <source>
        <dbReference type="ARBA" id="ARBA00022825"/>
    </source>
</evidence>
<dbReference type="PROSITE" id="PS50240">
    <property type="entry name" value="TRYPSIN_DOM"/>
    <property type="match status" value="1"/>
</dbReference>
<evidence type="ECO:0000256" key="3">
    <source>
        <dbReference type="ARBA" id="ARBA00022801"/>
    </source>
</evidence>
<evidence type="ECO:0000256" key="6">
    <source>
        <dbReference type="SAM" id="SignalP"/>
    </source>
</evidence>
<evidence type="ECO:0000313" key="9">
    <source>
        <dbReference type="Proteomes" id="UP001627154"/>
    </source>
</evidence>
<evidence type="ECO:0000313" key="8">
    <source>
        <dbReference type="EMBL" id="KAL3405630.1"/>
    </source>
</evidence>
<keyword evidence="3" id="KW-0378">Hydrolase</keyword>
<dbReference type="AlphaFoldDB" id="A0ABD2XJZ5"/>
<feature type="chain" id="PRO_5044870514" description="Peptidase S1 domain-containing protein" evidence="6">
    <location>
        <begin position="23"/>
        <end position="263"/>
    </location>
</feature>
<evidence type="ECO:0000256" key="1">
    <source>
        <dbReference type="ARBA" id="ARBA00007664"/>
    </source>
</evidence>
<reference evidence="8 9" key="1">
    <citation type="journal article" date="2024" name="bioRxiv">
        <title>A reference genome for Trichogramma kaykai: A tiny desert-dwelling parasitoid wasp with competing sex-ratio distorters.</title>
        <authorList>
            <person name="Culotta J."/>
            <person name="Lindsey A.R."/>
        </authorList>
    </citation>
    <scope>NUCLEOTIDE SEQUENCE [LARGE SCALE GENOMIC DNA]</scope>
    <source>
        <strain evidence="8 9">KSX58</strain>
    </source>
</reference>
<protein>
    <recommendedName>
        <fullName evidence="7">Peptidase S1 domain-containing protein</fullName>
    </recommendedName>
</protein>
<proteinExistence type="inferred from homology"/>
<dbReference type="Gene3D" id="2.40.10.10">
    <property type="entry name" value="Trypsin-like serine proteases"/>
    <property type="match status" value="1"/>
</dbReference>
<dbReference type="EMBL" id="JBJJXI010000020">
    <property type="protein sequence ID" value="KAL3405630.1"/>
    <property type="molecule type" value="Genomic_DNA"/>
</dbReference>
<accession>A0ABD2XJZ5</accession>
<dbReference type="GO" id="GO:0008236">
    <property type="term" value="F:serine-type peptidase activity"/>
    <property type="evidence" value="ECO:0007669"/>
    <property type="project" value="UniProtKB-KW"/>
</dbReference>
<dbReference type="InterPro" id="IPR001314">
    <property type="entry name" value="Peptidase_S1A"/>
</dbReference>
<keyword evidence="5" id="KW-1015">Disulfide bond</keyword>
<dbReference type="InterPro" id="IPR009003">
    <property type="entry name" value="Peptidase_S1_PA"/>
</dbReference>
<keyword evidence="9" id="KW-1185">Reference proteome</keyword>
<dbReference type="InterPro" id="IPR043504">
    <property type="entry name" value="Peptidase_S1_PA_chymotrypsin"/>
</dbReference>
<keyword evidence="4" id="KW-0720">Serine protease</keyword>
<dbReference type="Pfam" id="PF00089">
    <property type="entry name" value="Trypsin"/>
    <property type="match status" value="1"/>
</dbReference>
<name>A0ABD2XJZ5_9HYME</name>
<dbReference type="InterPro" id="IPR001254">
    <property type="entry name" value="Trypsin_dom"/>
</dbReference>
<sequence>MRFSPTLQCCFLLLGGLLSIRAEPLFGLFTRRVKPSEYSFFVRLESVDSGMLCSGSLVSKRHVLTSAHCFRIQPDLTKIGVLLLNDANKGVYKIESVVTYDQWSLFHWEAHHFSDNDIAIAKLKEEVSEIEPATIKPIDPSQPLGVLKVVGWDIEDHEEDDATPTIMKVGFLKLMKKADCQQSIRLISNEVESLEDNILCTEGFPNAVLTCGDSGGPLLDSKNRIVGITDSIYCAAIESKKMSTNVHIDIKYYARFIEQTTKS</sequence>
<feature type="domain" description="Peptidase S1" evidence="7">
    <location>
        <begin position="13"/>
        <end position="262"/>
    </location>
</feature>
<dbReference type="PANTHER" id="PTHR24276:SF94">
    <property type="entry name" value="AT20289P-RELATED"/>
    <property type="match status" value="1"/>
</dbReference>
<dbReference type="GO" id="GO:0006508">
    <property type="term" value="P:proteolysis"/>
    <property type="evidence" value="ECO:0007669"/>
    <property type="project" value="UniProtKB-KW"/>
</dbReference>
<organism evidence="8 9">
    <name type="scientific">Trichogramma kaykai</name>
    <dbReference type="NCBI Taxonomy" id="54128"/>
    <lineage>
        <taxon>Eukaryota</taxon>
        <taxon>Metazoa</taxon>
        <taxon>Ecdysozoa</taxon>
        <taxon>Arthropoda</taxon>
        <taxon>Hexapoda</taxon>
        <taxon>Insecta</taxon>
        <taxon>Pterygota</taxon>
        <taxon>Neoptera</taxon>
        <taxon>Endopterygota</taxon>
        <taxon>Hymenoptera</taxon>
        <taxon>Apocrita</taxon>
        <taxon>Proctotrupomorpha</taxon>
        <taxon>Chalcidoidea</taxon>
        <taxon>Trichogrammatidae</taxon>
        <taxon>Trichogramma</taxon>
    </lineage>
</organism>
<dbReference type="SMART" id="SM00020">
    <property type="entry name" value="Tryp_SPc"/>
    <property type="match status" value="1"/>
</dbReference>
<dbReference type="PANTHER" id="PTHR24276">
    <property type="entry name" value="POLYSERASE-RELATED"/>
    <property type="match status" value="1"/>
</dbReference>
<feature type="signal peptide" evidence="6">
    <location>
        <begin position="1"/>
        <end position="22"/>
    </location>
</feature>
<dbReference type="InterPro" id="IPR050430">
    <property type="entry name" value="Peptidase_S1"/>
</dbReference>
<keyword evidence="2" id="KW-0645">Protease</keyword>
<comment type="similarity">
    <text evidence="1">Belongs to the peptidase S1 family.</text>
</comment>
<comment type="caution">
    <text evidence="8">The sequence shown here is derived from an EMBL/GenBank/DDBJ whole genome shotgun (WGS) entry which is preliminary data.</text>
</comment>
<dbReference type="Proteomes" id="UP001627154">
    <property type="component" value="Unassembled WGS sequence"/>
</dbReference>
<dbReference type="SUPFAM" id="SSF50494">
    <property type="entry name" value="Trypsin-like serine proteases"/>
    <property type="match status" value="1"/>
</dbReference>
<evidence type="ECO:0000256" key="5">
    <source>
        <dbReference type="ARBA" id="ARBA00023157"/>
    </source>
</evidence>
<keyword evidence="6" id="KW-0732">Signal</keyword>
<gene>
    <name evidence="8" type="ORF">TKK_002001</name>
</gene>